<keyword evidence="1" id="KW-0812">Transmembrane</keyword>
<organism evidence="2 3">
    <name type="scientific">Pseudolysobacter antarcticus</name>
    <dbReference type="NCBI Taxonomy" id="2511995"/>
    <lineage>
        <taxon>Bacteria</taxon>
        <taxon>Pseudomonadati</taxon>
        <taxon>Pseudomonadota</taxon>
        <taxon>Gammaproteobacteria</taxon>
        <taxon>Lysobacterales</taxon>
        <taxon>Rhodanobacteraceae</taxon>
        <taxon>Pseudolysobacter</taxon>
    </lineage>
</organism>
<dbReference type="KEGG" id="xbc:ELE36_01925"/>
<evidence type="ECO:0000313" key="3">
    <source>
        <dbReference type="Proteomes" id="UP000291562"/>
    </source>
</evidence>
<feature type="transmembrane region" description="Helical" evidence="1">
    <location>
        <begin position="53"/>
        <end position="73"/>
    </location>
</feature>
<keyword evidence="1" id="KW-1133">Transmembrane helix</keyword>
<keyword evidence="3" id="KW-1185">Reference proteome</keyword>
<evidence type="ECO:0000313" key="2">
    <source>
        <dbReference type="EMBL" id="QBB69235.1"/>
    </source>
</evidence>
<feature type="transmembrane region" description="Helical" evidence="1">
    <location>
        <begin position="23"/>
        <end position="47"/>
    </location>
</feature>
<dbReference type="OrthoDB" id="6717649at2"/>
<dbReference type="AlphaFoldDB" id="A0A411HFH4"/>
<evidence type="ECO:0000256" key="1">
    <source>
        <dbReference type="SAM" id="Phobius"/>
    </source>
</evidence>
<sequence length="168" mass="18630">MSDLLLLIRDLCLRRRGPQDMPYSLRLLLIFIGAELAIDLLVANALGYTENSLSRFLLITSFKLIALNIILSLRELRSRFVQTASALMACSVVFTLMVFPLQLAMSGFTPNTPPQDVTPLQMLAMWLTLAIVIWKVRVDANILRQALNAPAFAAYLLAILGVVIEGVL</sequence>
<protein>
    <submittedName>
        <fullName evidence="2">Uncharacterized protein</fullName>
    </submittedName>
</protein>
<dbReference type="RefSeq" id="WP_129831491.1">
    <property type="nucleotide sequence ID" value="NZ_CP035704.1"/>
</dbReference>
<keyword evidence="1" id="KW-0472">Membrane</keyword>
<dbReference type="Proteomes" id="UP000291562">
    <property type="component" value="Chromosome"/>
</dbReference>
<gene>
    <name evidence="2" type="ORF">ELE36_01925</name>
</gene>
<feature type="transmembrane region" description="Helical" evidence="1">
    <location>
        <begin position="146"/>
        <end position="164"/>
    </location>
</feature>
<name>A0A411HFH4_9GAMM</name>
<accession>A0A411HFH4</accession>
<proteinExistence type="predicted"/>
<feature type="transmembrane region" description="Helical" evidence="1">
    <location>
        <begin position="85"/>
        <end position="105"/>
    </location>
</feature>
<reference evidence="2 3" key="1">
    <citation type="submission" date="2019-01" db="EMBL/GenBank/DDBJ databases">
        <title>Pseudolysobacter antarctica gen. nov., sp. nov., isolated from Fildes Peninsula, Antarctica.</title>
        <authorList>
            <person name="Wei Z."/>
            <person name="Peng F."/>
        </authorList>
    </citation>
    <scope>NUCLEOTIDE SEQUENCE [LARGE SCALE GENOMIC DNA]</scope>
    <source>
        <strain evidence="2 3">AQ6-296</strain>
    </source>
</reference>
<dbReference type="EMBL" id="CP035704">
    <property type="protein sequence ID" value="QBB69235.1"/>
    <property type="molecule type" value="Genomic_DNA"/>
</dbReference>
<feature type="transmembrane region" description="Helical" evidence="1">
    <location>
        <begin position="117"/>
        <end position="134"/>
    </location>
</feature>